<dbReference type="EMBL" id="KQ085883">
    <property type="protein sequence ID" value="KLO20071.1"/>
    <property type="molecule type" value="Genomic_DNA"/>
</dbReference>
<dbReference type="OrthoDB" id="408631at2759"/>
<evidence type="ECO:0000256" key="1">
    <source>
        <dbReference type="ARBA" id="ARBA00010515"/>
    </source>
</evidence>
<sequence>MVSPIRWAVSKIYGSETDPPVVAEVERASYAEQIVSRLRHFENQVLPPSARVDPTLSQRVAPPFRLSNLLVWGVAIAKKSTELAGEVFVHQVWGPRKPSWGIEMTVITTIMRGAGKYSEIASLGMLRGILNVLGYVPIPSNAMVTPVTFRVPKRKLRGFLAECSSAEDGTRELAGEWVVGRHLWRRLQAEWRASRGEIRKNSVASIKSHSMDHKDRVILYIHGGAYFMFSAATHRIMTIQLSKHLNARLFAIDYRLAPETRFPGQLIDVVSAYMRLLEDLHIPPENIIVAGDSAGGALTLALLLYLRDNKYPLPSGAIVMSPWADLTMSCDSWDSNEAYDIIPRPTPGDHLHPILCYLGDEGIEKYLTHPYVSPLFGDFTGIPPLLIQCGDSEVLRDEITLLAHKATRAGVKVRHEIYEDCVHVFQTFPFLEASRRAFLSCRDFVKRVLPAQQRRSPQSLDDVAIAGLEAEMDNEKTRTVAADGQEEVSQNKDLPSLVDDDPAEDEDEDDNVSIASSSSATLHDDTGERSPIPKHPAGTERYLSRLSLRTTHLTSPSTPTTPTSTTTFIPRNHYRRASGTGFTPLSATALTMSPCLAPAPKPIVRTRATSHPDIHSLCADWAERGPANETTLYSPHAVSNSRGNV</sequence>
<feature type="active site" evidence="3">
    <location>
        <position position="293"/>
    </location>
</feature>
<evidence type="ECO:0000313" key="6">
    <source>
        <dbReference type="EMBL" id="KLO20071.1"/>
    </source>
</evidence>
<evidence type="ECO:0000313" key="7">
    <source>
        <dbReference type="Proteomes" id="UP000053477"/>
    </source>
</evidence>
<dbReference type="AlphaFoldDB" id="A0A0H2SSI4"/>
<dbReference type="InterPro" id="IPR033140">
    <property type="entry name" value="Lipase_GDXG_put_SER_AS"/>
</dbReference>
<evidence type="ECO:0000256" key="2">
    <source>
        <dbReference type="ARBA" id="ARBA00022801"/>
    </source>
</evidence>
<feature type="compositionally biased region" description="Acidic residues" evidence="4">
    <location>
        <begin position="498"/>
        <end position="511"/>
    </location>
</feature>
<dbReference type="PANTHER" id="PTHR48081">
    <property type="entry name" value="AB HYDROLASE SUPERFAMILY PROTEIN C4A8.06C"/>
    <property type="match status" value="1"/>
</dbReference>
<dbReference type="PANTHER" id="PTHR48081:SF26">
    <property type="entry name" value="ALPHA_BETA HYDROLASE FOLD-3 DOMAIN-CONTAINING PROTEIN"/>
    <property type="match status" value="1"/>
</dbReference>
<dbReference type="InterPro" id="IPR050300">
    <property type="entry name" value="GDXG_lipolytic_enzyme"/>
</dbReference>
<dbReference type="Proteomes" id="UP000053477">
    <property type="component" value="Unassembled WGS sequence"/>
</dbReference>
<dbReference type="InParanoid" id="A0A0H2SSI4"/>
<evidence type="ECO:0000256" key="3">
    <source>
        <dbReference type="PROSITE-ProRule" id="PRU10038"/>
    </source>
</evidence>
<name>A0A0H2SSI4_9AGAM</name>
<dbReference type="InterPro" id="IPR029058">
    <property type="entry name" value="AB_hydrolase_fold"/>
</dbReference>
<dbReference type="PROSITE" id="PS01173">
    <property type="entry name" value="LIPASE_GDXG_HIS"/>
    <property type="match status" value="1"/>
</dbReference>
<organism evidence="6 7">
    <name type="scientific">Schizopora paradoxa</name>
    <dbReference type="NCBI Taxonomy" id="27342"/>
    <lineage>
        <taxon>Eukaryota</taxon>
        <taxon>Fungi</taxon>
        <taxon>Dikarya</taxon>
        <taxon>Basidiomycota</taxon>
        <taxon>Agaricomycotina</taxon>
        <taxon>Agaricomycetes</taxon>
        <taxon>Hymenochaetales</taxon>
        <taxon>Schizoporaceae</taxon>
        <taxon>Schizopora</taxon>
    </lineage>
</organism>
<dbReference type="Gene3D" id="3.40.50.1820">
    <property type="entry name" value="alpha/beta hydrolase"/>
    <property type="match status" value="1"/>
</dbReference>
<dbReference type="SUPFAM" id="SSF53474">
    <property type="entry name" value="alpha/beta-Hydrolases"/>
    <property type="match status" value="1"/>
</dbReference>
<keyword evidence="2" id="KW-0378">Hydrolase</keyword>
<dbReference type="InterPro" id="IPR002168">
    <property type="entry name" value="Lipase_GDXG_HIS_AS"/>
</dbReference>
<keyword evidence="7" id="KW-1185">Reference proteome</keyword>
<dbReference type="STRING" id="27342.A0A0H2SSI4"/>
<gene>
    <name evidence="6" type="ORF">SCHPADRAFT_918226</name>
</gene>
<proteinExistence type="inferred from homology"/>
<evidence type="ECO:0000259" key="5">
    <source>
        <dbReference type="Pfam" id="PF07859"/>
    </source>
</evidence>
<reference evidence="6 7" key="1">
    <citation type="submission" date="2015-04" db="EMBL/GenBank/DDBJ databases">
        <title>Complete genome sequence of Schizopora paradoxa KUC8140, a cosmopolitan wood degrader in East Asia.</title>
        <authorList>
            <consortium name="DOE Joint Genome Institute"/>
            <person name="Min B."/>
            <person name="Park H."/>
            <person name="Jang Y."/>
            <person name="Kim J.-J."/>
            <person name="Kim K.H."/>
            <person name="Pangilinan J."/>
            <person name="Lipzen A."/>
            <person name="Riley R."/>
            <person name="Grigoriev I.V."/>
            <person name="Spatafora J.W."/>
            <person name="Choi I.-G."/>
        </authorList>
    </citation>
    <scope>NUCLEOTIDE SEQUENCE [LARGE SCALE GENOMIC DNA]</scope>
    <source>
        <strain evidence="6 7">KUC8140</strain>
    </source>
</reference>
<dbReference type="InterPro" id="IPR013094">
    <property type="entry name" value="AB_hydrolase_3"/>
</dbReference>
<dbReference type="PROSITE" id="PS01174">
    <property type="entry name" value="LIPASE_GDXG_SER"/>
    <property type="match status" value="1"/>
</dbReference>
<dbReference type="FunFam" id="3.40.50.1820:FF:000252">
    <property type="entry name" value="Related to calmodulin-dependent protein kinase"/>
    <property type="match status" value="1"/>
</dbReference>
<accession>A0A0H2SSI4</accession>
<evidence type="ECO:0000256" key="4">
    <source>
        <dbReference type="SAM" id="MobiDB-lite"/>
    </source>
</evidence>
<dbReference type="Pfam" id="PF07859">
    <property type="entry name" value="Abhydrolase_3"/>
    <property type="match status" value="1"/>
</dbReference>
<dbReference type="GO" id="GO:0016787">
    <property type="term" value="F:hydrolase activity"/>
    <property type="evidence" value="ECO:0007669"/>
    <property type="project" value="UniProtKB-KW"/>
</dbReference>
<protein>
    <submittedName>
        <fullName evidence="6">Lipase/ esterase</fullName>
    </submittedName>
</protein>
<feature type="region of interest" description="Disordered" evidence="4">
    <location>
        <begin position="474"/>
        <end position="539"/>
    </location>
</feature>
<feature type="domain" description="Alpha/beta hydrolase fold-3" evidence="5">
    <location>
        <begin position="218"/>
        <end position="426"/>
    </location>
</feature>
<comment type="similarity">
    <text evidence="1">Belongs to the 'GDXG' lipolytic enzyme family.</text>
</comment>